<gene>
    <name evidence="8" type="ORF">M2283_007464</name>
</gene>
<evidence type="ECO:0000256" key="3">
    <source>
        <dbReference type="ARBA" id="ARBA00022692"/>
    </source>
</evidence>
<proteinExistence type="predicted"/>
<sequence>MTVTESSGGVPLWRDRQFVVLAGARVISVLGNGFARVALAFAVLSLPGAGAGRLSLVLACQAVPQLVFILVGGVIADRMSRSRLMAMADVLGAGAYAGLAIMVLTGHAPLPVMCLFAVAAGTATALFAPALDGLVPLLVPASRLQRANGLLRMGINGSMLLGLALSGVTVALVGAGWALALNAASFVASAALTSRLRVTTPVRSKASGWADLREGWHEFASRQWLWVVVAQYAVVVAARNATVGVLGPLAADQHLGGPRAWSIIVAAQALGTIAGAGLAARVRVSRPILVAVLCTFPAALPIALLSLRAPVWLIATTMFGAGIASDVYGVLWTTTIQRRIPEQALSRVSSYDWFGSLSFAPLGLLIAGPIAATTGTDTALAGCAALIVVATAAALLSPQVRTLGGGDEASEGGVLPEQASPDGAPPGEQASESSGRA</sequence>
<dbReference type="EMBL" id="JARXVH010000015">
    <property type="protein sequence ID" value="MDH6220124.1"/>
    <property type="molecule type" value="Genomic_DNA"/>
</dbReference>
<keyword evidence="2" id="KW-1003">Cell membrane</keyword>
<feature type="region of interest" description="Disordered" evidence="6">
    <location>
        <begin position="404"/>
        <end position="437"/>
    </location>
</feature>
<feature type="transmembrane region" description="Helical" evidence="7">
    <location>
        <begin position="353"/>
        <end position="372"/>
    </location>
</feature>
<name>A0ABT6LXG2_9ACTN</name>
<feature type="transmembrane region" description="Helical" evidence="7">
    <location>
        <begin position="88"/>
        <end position="110"/>
    </location>
</feature>
<evidence type="ECO:0000256" key="6">
    <source>
        <dbReference type="SAM" id="MobiDB-lite"/>
    </source>
</evidence>
<feature type="transmembrane region" description="Helical" evidence="7">
    <location>
        <begin position="116"/>
        <end position="139"/>
    </location>
</feature>
<keyword evidence="5 7" id="KW-0472">Membrane</keyword>
<evidence type="ECO:0000313" key="9">
    <source>
        <dbReference type="Proteomes" id="UP001160499"/>
    </source>
</evidence>
<dbReference type="SUPFAM" id="SSF103473">
    <property type="entry name" value="MFS general substrate transporter"/>
    <property type="match status" value="1"/>
</dbReference>
<dbReference type="InterPro" id="IPR011701">
    <property type="entry name" value="MFS"/>
</dbReference>
<keyword evidence="4 7" id="KW-1133">Transmembrane helix</keyword>
<evidence type="ECO:0000256" key="1">
    <source>
        <dbReference type="ARBA" id="ARBA00004651"/>
    </source>
</evidence>
<dbReference type="RefSeq" id="WP_280880891.1">
    <property type="nucleotide sequence ID" value="NZ_JARXVH010000015.1"/>
</dbReference>
<comment type="subcellular location">
    <subcellularLocation>
        <location evidence="1">Cell membrane</location>
        <topology evidence="1">Multi-pass membrane protein</topology>
    </subcellularLocation>
</comment>
<organism evidence="8 9">
    <name type="scientific">Streptomyces pseudovenezuelae</name>
    <dbReference type="NCBI Taxonomy" id="67350"/>
    <lineage>
        <taxon>Bacteria</taxon>
        <taxon>Bacillati</taxon>
        <taxon>Actinomycetota</taxon>
        <taxon>Actinomycetes</taxon>
        <taxon>Kitasatosporales</taxon>
        <taxon>Streptomycetaceae</taxon>
        <taxon>Streptomyces</taxon>
        <taxon>Streptomyces aurantiacus group</taxon>
    </lineage>
</organism>
<evidence type="ECO:0000256" key="2">
    <source>
        <dbReference type="ARBA" id="ARBA00022475"/>
    </source>
</evidence>
<feature type="transmembrane region" description="Helical" evidence="7">
    <location>
        <begin position="260"/>
        <end position="280"/>
    </location>
</feature>
<dbReference type="PANTHER" id="PTHR23513:SF11">
    <property type="entry name" value="STAPHYLOFERRIN A TRANSPORTER"/>
    <property type="match status" value="1"/>
</dbReference>
<dbReference type="Proteomes" id="UP001160499">
    <property type="component" value="Unassembled WGS sequence"/>
</dbReference>
<dbReference type="InterPro" id="IPR036259">
    <property type="entry name" value="MFS_trans_sf"/>
</dbReference>
<feature type="transmembrane region" description="Helical" evidence="7">
    <location>
        <begin position="287"/>
        <end position="305"/>
    </location>
</feature>
<dbReference type="Gene3D" id="1.20.1250.20">
    <property type="entry name" value="MFS general substrate transporter like domains"/>
    <property type="match status" value="1"/>
</dbReference>
<accession>A0ABT6LXG2</accession>
<dbReference type="PANTHER" id="PTHR23513">
    <property type="entry name" value="INTEGRAL MEMBRANE EFFLUX PROTEIN-RELATED"/>
    <property type="match status" value="1"/>
</dbReference>
<feature type="transmembrane region" description="Helical" evidence="7">
    <location>
        <begin position="56"/>
        <end position="76"/>
    </location>
</feature>
<feature type="transmembrane region" description="Helical" evidence="7">
    <location>
        <begin position="311"/>
        <end position="332"/>
    </location>
</feature>
<evidence type="ECO:0000256" key="4">
    <source>
        <dbReference type="ARBA" id="ARBA00022989"/>
    </source>
</evidence>
<feature type="transmembrane region" description="Helical" evidence="7">
    <location>
        <begin position="160"/>
        <end position="180"/>
    </location>
</feature>
<evidence type="ECO:0000256" key="5">
    <source>
        <dbReference type="ARBA" id="ARBA00023136"/>
    </source>
</evidence>
<dbReference type="CDD" id="cd06173">
    <property type="entry name" value="MFS_MefA_like"/>
    <property type="match status" value="1"/>
</dbReference>
<comment type="caution">
    <text evidence="8">The sequence shown here is derived from an EMBL/GenBank/DDBJ whole genome shotgun (WGS) entry which is preliminary data.</text>
</comment>
<evidence type="ECO:0000313" key="8">
    <source>
        <dbReference type="EMBL" id="MDH6220124.1"/>
    </source>
</evidence>
<keyword evidence="9" id="KW-1185">Reference proteome</keyword>
<keyword evidence="3 7" id="KW-0812">Transmembrane</keyword>
<feature type="transmembrane region" description="Helical" evidence="7">
    <location>
        <begin position="378"/>
        <end position="396"/>
    </location>
</feature>
<dbReference type="Pfam" id="PF07690">
    <property type="entry name" value="MFS_1"/>
    <property type="match status" value="1"/>
</dbReference>
<reference evidence="8 9" key="1">
    <citation type="submission" date="2023-04" db="EMBL/GenBank/DDBJ databases">
        <title>Forest soil microbial communities from Buena Vista Peninsula, Colon Province, Panama.</title>
        <authorList>
            <person name="Bouskill N."/>
        </authorList>
    </citation>
    <scope>NUCLEOTIDE SEQUENCE [LARGE SCALE GENOMIC DNA]</scope>
    <source>
        <strain evidence="8 9">GGS1</strain>
    </source>
</reference>
<feature type="transmembrane region" description="Helical" evidence="7">
    <location>
        <begin position="18"/>
        <end position="44"/>
    </location>
</feature>
<protein>
    <submittedName>
        <fullName evidence="8">MFS family arabinose efflux permease</fullName>
    </submittedName>
</protein>
<evidence type="ECO:0000256" key="7">
    <source>
        <dbReference type="SAM" id="Phobius"/>
    </source>
</evidence>